<sequence>MAKVLLSFSSHLFVNGEFKLISYYEGLIKALEKSGNQVMVVNCAEFLLKSWNSNNQESSFVDSDKLKADIKDFRPDLVISFNNTKPSFIEDQFDCPIVIWEADSFTFYNDKEKILANPERYHFFCLSNDAREQIKSNGVSENYIHMINSGTAVEAEPIDKLHNISFIGSNFKGPHGLNTLLQAHNTPDVKRAVQYLSENFYADPEAYLKEKNLSFILDYLKPQDFGAISSAQNRICTLSLMSDLGLALFGTSSWLDTVEACPNLAMAFHPQAVYSLRHNQDIYNRSHLCLSVSHAQAVDGFPWRIMDIMASNGCLISSYNSGIERFTKGYVDIPMFRSSAEAYDIARKLLKDDAHRAEIIAGSQACIQAKGRWEHRFQEIEDALGICLINLESHGSAMMLSRKSYLKAYYTLYANTIGFTASMLPKAARRPLYFLATKLGFSIDYNLVKSVMEKK</sequence>
<evidence type="ECO:0000313" key="2">
    <source>
        <dbReference type="EMBL" id="ASK56522.1"/>
    </source>
</evidence>
<reference evidence="3" key="1">
    <citation type="journal article" date="2017" name="Genome Announc.">
        <title>Complete Genome Sequence of Vibrio sp. Strain 2521-89, a Close Relative of Vibrio cholerae Isolated from Lake Water in New Mexico, USA.</title>
        <authorList>
            <person name="Liang K."/>
            <person name="Orata F.D."/>
            <person name="Winkjer N.S."/>
            <person name="Rowe L.A."/>
            <person name="Tarr C.L."/>
            <person name="Boucher Y."/>
        </authorList>
    </citation>
    <scope>NUCLEOTIDE SEQUENCE [LARGE SCALE GENOMIC DNA]</scope>
    <source>
        <strain evidence="3">2521-89</strain>
    </source>
</reference>
<dbReference type="KEGG" id="vti:CEQ48_17885"/>
<organism evidence="2 3">
    <name type="scientific">Vibrio tarriae</name>
    <dbReference type="NCBI Taxonomy" id="2014742"/>
    <lineage>
        <taxon>Bacteria</taxon>
        <taxon>Pseudomonadati</taxon>
        <taxon>Pseudomonadota</taxon>
        <taxon>Gammaproteobacteria</taxon>
        <taxon>Vibrionales</taxon>
        <taxon>Vibrionaceae</taxon>
        <taxon>Vibrio</taxon>
    </lineage>
</organism>
<dbReference type="InterPro" id="IPR055259">
    <property type="entry name" value="YkvP/CgeB_Glyco_trans-like"/>
</dbReference>
<accession>A0AAU8WK14</accession>
<name>A0AAU8WK14_9VIBR</name>
<gene>
    <name evidence="2" type="ORF">CEQ48_17885</name>
</gene>
<reference evidence="2 3" key="2">
    <citation type="submission" date="2017-06" db="EMBL/GenBank/DDBJ databases">
        <title>Complete genome sequence of Vibrio sp. 2521-89, a close relative of Vibrio cholerae isolated from lake water in New Mexico, USA.</title>
        <authorList>
            <person name="Liang K."/>
            <person name="Orata F.D."/>
            <person name="Winkjer N.S."/>
            <person name="Tarr C.L."/>
            <person name="Boucher Y."/>
        </authorList>
    </citation>
    <scope>NUCLEOTIDE SEQUENCE [LARGE SCALE GENOMIC DNA]</scope>
    <source>
        <strain evidence="2 3">2521-89</strain>
    </source>
</reference>
<dbReference type="Proteomes" id="UP000198371">
    <property type="component" value="Chromosome 1"/>
</dbReference>
<dbReference type="Pfam" id="PF13524">
    <property type="entry name" value="Glyco_trans_1_2"/>
    <property type="match status" value="1"/>
</dbReference>
<dbReference type="AlphaFoldDB" id="A0AAU8WK14"/>
<dbReference type="RefSeq" id="WP_089072140.1">
    <property type="nucleotide sequence ID" value="NZ_CAWNXE010000049.1"/>
</dbReference>
<protein>
    <recommendedName>
        <fullName evidence="1">Spore protein YkvP/CgeB glycosyl transferase-like domain-containing protein</fullName>
    </recommendedName>
</protein>
<dbReference type="EMBL" id="CP022353">
    <property type="protein sequence ID" value="ASK56522.1"/>
    <property type="molecule type" value="Genomic_DNA"/>
</dbReference>
<keyword evidence="3" id="KW-1185">Reference proteome</keyword>
<evidence type="ECO:0000259" key="1">
    <source>
        <dbReference type="Pfam" id="PF13524"/>
    </source>
</evidence>
<evidence type="ECO:0000313" key="3">
    <source>
        <dbReference type="Proteomes" id="UP000198371"/>
    </source>
</evidence>
<feature type="domain" description="Spore protein YkvP/CgeB glycosyl transferase-like" evidence="1">
    <location>
        <begin position="273"/>
        <end position="382"/>
    </location>
</feature>
<proteinExistence type="predicted"/>